<accession>A0A6M3KPL0</accession>
<name>A0A6M3KPL0_9ZZZZ</name>
<dbReference type="EMBL" id="MT141523">
    <property type="protein sequence ID" value="QJA64663.1"/>
    <property type="molecule type" value="Genomic_DNA"/>
</dbReference>
<evidence type="ECO:0000313" key="2">
    <source>
        <dbReference type="EMBL" id="QJA84009.1"/>
    </source>
</evidence>
<organism evidence="2">
    <name type="scientific">viral metagenome</name>
    <dbReference type="NCBI Taxonomy" id="1070528"/>
    <lineage>
        <taxon>unclassified sequences</taxon>
        <taxon>metagenomes</taxon>
        <taxon>organismal metagenomes</taxon>
    </lineage>
</organism>
<evidence type="ECO:0000313" key="1">
    <source>
        <dbReference type="EMBL" id="QJA64663.1"/>
    </source>
</evidence>
<dbReference type="AlphaFoldDB" id="A0A6M3KPL0"/>
<protein>
    <submittedName>
        <fullName evidence="2">Uncharacterized protein</fullName>
    </submittedName>
</protein>
<dbReference type="EMBL" id="MT142522">
    <property type="protein sequence ID" value="QJA84009.1"/>
    <property type="molecule type" value="Genomic_DNA"/>
</dbReference>
<sequence>MSGESICTGWVYVYAPDVTPMPFNAHKQRCRAHAFPDPTFQDVPLGAVGQIRQVRPDVGPCL</sequence>
<gene>
    <name evidence="2" type="ORF">MM415A00233_0011</name>
    <name evidence="1" type="ORF">MM415B00478_0060</name>
</gene>
<proteinExistence type="predicted"/>
<reference evidence="2" key="1">
    <citation type="submission" date="2020-03" db="EMBL/GenBank/DDBJ databases">
        <title>The deep terrestrial virosphere.</title>
        <authorList>
            <person name="Holmfeldt K."/>
            <person name="Nilsson E."/>
            <person name="Simone D."/>
            <person name="Lopez-Fernandez M."/>
            <person name="Wu X."/>
            <person name="de Brujin I."/>
            <person name="Lundin D."/>
            <person name="Andersson A."/>
            <person name="Bertilsson S."/>
            <person name="Dopson M."/>
        </authorList>
    </citation>
    <scope>NUCLEOTIDE SEQUENCE</scope>
    <source>
        <strain evidence="2">MM415A00233</strain>
        <strain evidence="1">MM415B00478</strain>
    </source>
</reference>